<sequence length="419" mass="47504">MAVIKPFRAYRPIPGLASQVASLPYDVMNSDEARKMAQENPYSFLHVIKAEIDLPSTTDSHASEVYKTARDNLDTLMAHGVLEQDQAECLYLYKQIMGDHVQVGLVVCTAVDDYLNGVIKIHEHTRPDKEQDRIRYTDSCDANTGLIFLTYRSQQDVNTIISSWMKTHEPAADFQSDDGIQHTIWTIDNEQVIATLVAAFDRLDSLYVADGHHRTASAAKVGQMRREQHPDYQGDEPFNYFLSVLIPNDQLYIMDYNRVIEDLNGLSDEEFLQRVERSFDIHPQSHAYKPQQPHHFGMYFGGTWYQLVVKPGIYDEYDPIGRLDVTILQNHILSPILGVSDPKTDTRIDFVGGIRGLEELEKRLEDGMRVAFALYPTSISDVMSVADAGKVMPPKSTWFEPKVRSGLFVHTLSKDGESS</sequence>
<accession>A0A2G6K8R3</accession>
<protein>
    <recommendedName>
        <fullName evidence="3">DUF1015 domain-containing protein</fullName>
    </recommendedName>
</protein>
<comment type="caution">
    <text evidence="1">The sequence shown here is derived from an EMBL/GenBank/DDBJ whole genome shotgun (WGS) entry which is preliminary data.</text>
</comment>
<gene>
    <name evidence="1" type="ORF">CSA56_17365</name>
</gene>
<dbReference type="AlphaFoldDB" id="A0A2G6K8R3"/>
<dbReference type="Pfam" id="PF06245">
    <property type="entry name" value="DUF1015"/>
    <property type="match status" value="1"/>
</dbReference>
<organism evidence="1 2">
    <name type="scientific">candidate division KSB3 bacterium</name>
    <dbReference type="NCBI Taxonomy" id="2044937"/>
    <lineage>
        <taxon>Bacteria</taxon>
        <taxon>candidate division KSB3</taxon>
    </lineage>
</organism>
<dbReference type="InterPro" id="IPR008323">
    <property type="entry name" value="UCP033563"/>
</dbReference>
<evidence type="ECO:0000313" key="1">
    <source>
        <dbReference type="EMBL" id="PIE31750.1"/>
    </source>
</evidence>
<dbReference type="EMBL" id="PDSK01000130">
    <property type="protein sequence ID" value="PIE31750.1"/>
    <property type="molecule type" value="Genomic_DNA"/>
</dbReference>
<dbReference type="PANTHER" id="PTHR36454">
    <property type="entry name" value="LMO2823 PROTEIN"/>
    <property type="match status" value="1"/>
</dbReference>
<dbReference type="PANTHER" id="PTHR36454:SF1">
    <property type="entry name" value="DUF1015 DOMAIN-CONTAINING PROTEIN"/>
    <property type="match status" value="1"/>
</dbReference>
<dbReference type="Proteomes" id="UP000230821">
    <property type="component" value="Unassembled WGS sequence"/>
</dbReference>
<evidence type="ECO:0000313" key="2">
    <source>
        <dbReference type="Proteomes" id="UP000230821"/>
    </source>
</evidence>
<evidence type="ECO:0008006" key="3">
    <source>
        <dbReference type="Google" id="ProtNLM"/>
    </source>
</evidence>
<dbReference type="PIRSF" id="PIRSF033563">
    <property type="entry name" value="UCP033563"/>
    <property type="match status" value="1"/>
</dbReference>
<name>A0A2G6K8R3_9BACT</name>
<reference evidence="1 2" key="1">
    <citation type="submission" date="2017-10" db="EMBL/GenBank/DDBJ databases">
        <title>Novel microbial diversity and functional potential in the marine mammal oral microbiome.</title>
        <authorList>
            <person name="Dudek N.K."/>
            <person name="Sun C.L."/>
            <person name="Burstein D."/>
            <person name="Kantor R.S."/>
            <person name="Aliaga Goltsman D.S."/>
            <person name="Bik E.M."/>
            <person name="Thomas B.C."/>
            <person name="Banfield J.F."/>
            <person name="Relman D.A."/>
        </authorList>
    </citation>
    <scope>NUCLEOTIDE SEQUENCE [LARGE SCALE GENOMIC DNA]</scope>
    <source>
        <strain evidence="1">DOLJORAL78_47_16</strain>
    </source>
</reference>
<proteinExistence type="predicted"/>